<evidence type="ECO:0000313" key="19">
    <source>
        <dbReference type="Proteomes" id="UP000775213"/>
    </source>
</evidence>
<feature type="binding site" evidence="13">
    <location>
        <position position="158"/>
    </location>
    <ligand>
        <name>Mg(2+)</name>
        <dbReference type="ChEBI" id="CHEBI:18420"/>
        <label>2</label>
        <note>catalytic</note>
    </ligand>
</feature>
<dbReference type="GO" id="GO:0031123">
    <property type="term" value="P:RNA 3'-end processing"/>
    <property type="evidence" value="ECO:0007669"/>
    <property type="project" value="InterPro"/>
</dbReference>
<dbReference type="Pfam" id="PF20750">
    <property type="entry name" value="PAP_NTPase"/>
    <property type="match status" value="1"/>
</dbReference>
<dbReference type="GO" id="GO:0006397">
    <property type="term" value="P:mRNA processing"/>
    <property type="evidence" value="ECO:0007669"/>
    <property type="project" value="UniProtKB-KW"/>
</dbReference>
<keyword evidence="10 13" id="KW-0460">Magnesium</keyword>
<evidence type="ECO:0000256" key="13">
    <source>
        <dbReference type="PIRSR" id="PIRSR018425-2"/>
    </source>
</evidence>
<evidence type="ECO:0000256" key="11">
    <source>
        <dbReference type="ARBA" id="ARBA00023242"/>
    </source>
</evidence>
<dbReference type="GO" id="GO:0005524">
    <property type="term" value="F:ATP binding"/>
    <property type="evidence" value="ECO:0007669"/>
    <property type="project" value="UniProtKB-KW"/>
</dbReference>
<organism evidence="18 19">
    <name type="scientific">Dendrobium chrysotoxum</name>
    <name type="common">Orchid</name>
    <dbReference type="NCBI Taxonomy" id="161865"/>
    <lineage>
        <taxon>Eukaryota</taxon>
        <taxon>Viridiplantae</taxon>
        <taxon>Streptophyta</taxon>
        <taxon>Embryophyta</taxon>
        <taxon>Tracheophyta</taxon>
        <taxon>Spermatophyta</taxon>
        <taxon>Magnoliopsida</taxon>
        <taxon>Liliopsida</taxon>
        <taxon>Asparagales</taxon>
        <taxon>Orchidaceae</taxon>
        <taxon>Epidendroideae</taxon>
        <taxon>Malaxideae</taxon>
        <taxon>Dendrobiinae</taxon>
        <taxon>Dendrobium</taxon>
    </lineage>
</organism>
<evidence type="ECO:0000259" key="17">
    <source>
        <dbReference type="Pfam" id="PF20750"/>
    </source>
</evidence>
<feature type="domain" description="Poly(A) polymerase central" evidence="16">
    <location>
        <begin position="222"/>
        <end position="307"/>
    </location>
</feature>
<evidence type="ECO:0000256" key="8">
    <source>
        <dbReference type="ARBA" id="ARBA00022741"/>
    </source>
</evidence>
<dbReference type="InterPro" id="IPR014492">
    <property type="entry name" value="PolyA_polymerase"/>
</dbReference>
<dbReference type="FunFam" id="3.30.460.10:FF:000002">
    <property type="entry name" value="Poly(A) polymerase alpha, putative"/>
    <property type="match status" value="1"/>
</dbReference>
<keyword evidence="11" id="KW-0539">Nucleus</keyword>
<evidence type="ECO:0000256" key="9">
    <source>
        <dbReference type="ARBA" id="ARBA00022840"/>
    </source>
</evidence>
<dbReference type="GO" id="GO:0005634">
    <property type="term" value="C:nucleus"/>
    <property type="evidence" value="ECO:0007669"/>
    <property type="project" value="UniProtKB-SubCell"/>
</dbReference>
<feature type="binding site" evidence="12">
    <location>
        <begin position="104"/>
        <end position="106"/>
    </location>
    <ligand>
        <name>ATP</name>
        <dbReference type="ChEBI" id="CHEBI:30616"/>
    </ligand>
</feature>
<name>A0AAV7FQE3_DENCH</name>
<comment type="cofactor">
    <cofactor evidence="1">
        <name>Mn(2+)</name>
        <dbReference type="ChEBI" id="CHEBI:29035"/>
    </cofactor>
</comment>
<reference evidence="18 19" key="1">
    <citation type="journal article" date="2021" name="Hortic Res">
        <title>Chromosome-scale assembly of the Dendrobium chrysotoxum genome enhances the understanding of orchid evolution.</title>
        <authorList>
            <person name="Zhang Y."/>
            <person name="Zhang G.Q."/>
            <person name="Zhang D."/>
            <person name="Liu X.D."/>
            <person name="Xu X.Y."/>
            <person name="Sun W.H."/>
            <person name="Yu X."/>
            <person name="Zhu X."/>
            <person name="Wang Z.W."/>
            <person name="Zhao X."/>
            <person name="Zhong W.Y."/>
            <person name="Chen H."/>
            <person name="Yin W.L."/>
            <person name="Huang T."/>
            <person name="Niu S.C."/>
            <person name="Liu Z.J."/>
        </authorList>
    </citation>
    <scope>NUCLEOTIDE SEQUENCE [LARGE SCALE GENOMIC DNA]</scope>
    <source>
        <strain evidence="18">Lindl</strain>
    </source>
</reference>
<feature type="binding site" evidence="13">
    <location>
        <position position="106"/>
    </location>
    <ligand>
        <name>Mg(2+)</name>
        <dbReference type="ChEBI" id="CHEBI:18420"/>
        <label>2</label>
        <note>catalytic</note>
    </ligand>
</feature>
<dbReference type="EMBL" id="JAGFBR010000330">
    <property type="protein sequence ID" value="KAH0445911.1"/>
    <property type="molecule type" value="Genomic_DNA"/>
</dbReference>
<keyword evidence="8 12" id="KW-0547">Nucleotide-binding</keyword>
<evidence type="ECO:0000256" key="10">
    <source>
        <dbReference type="ARBA" id="ARBA00022842"/>
    </source>
</evidence>
<dbReference type="GO" id="GO:0046872">
    <property type="term" value="F:metal ion binding"/>
    <property type="evidence" value="ECO:0007669"/>
    <property type="project" value="UniProtKB-KW"/>
</dbReference>
<dbReference type="PIRSF" id="PIRSF018425">
    <property type="entry name" value="PolyA_polymerase"/>
    <property type="match status" value="1"/>
</dbReference>
<dbReference type="AlphaFoldDB" id="A0AAV7FQE3"/>
<dbReference type="SUPFAM" id="SSF81631">
    <property type="entry name" value="PAP/OAS1 substrate-binding domain"/>
    <property type="match status" value="1"/>
</dbReference>
<proteinExistence type="inferred from homology"/>
<feature type="domain" description="Poly(A) polymerase RNA-binding" evidence="15">
    <location>
        <begin position="309"/>
        <end position="360"/>
    </location>
</feature>
<dbReference type="InterPro" id="IPR048840">
    <property type="entry name" value="PolA_pol_NTPase"/>
</dbReference>
<evidence type="ECO:0000256" key="7">
    <source>
        <dbReference type="ARBA" id="ARBA00022723"/>
    </source>
</evidence>
<feature type="binding site" evidence="13">
    <location>
        <position position="106"/>
    </location>
    <ligand>
        <name>Mg(2+)</name>
        <dbReference type="ChEBI" id="CHEBI:18420"/>
        <label>1</label>
        <note>catalytic</note>
    </ligand>
</feature>
<feature type="binding site" evidence="13">
    <location>
        <position position="104"/>
    </location>
    <ligand>
        <name>Mg(2+)</name>
        <dbReference type="ChEBI" id="CHEBI:18420"/>
        <label>1</label>
        <note>catalytic</note>
    </ligand>
</feature>
<evidence type="ECO:0000256" key="4">
    <source>
        <dbReference type="ARBA" id="ARBA00012388"/>
    </source>
</evidence>
<evidence type="ECO:0000256" key="3">
    <source>
        <dbReference type="ARBA" id="ARBA00010912"/>
    </source>
</evidence>
<keyword evidence="7 13" id="KW-0479">Metal-binding</keyword>
<dbReference type="Gene3D" id="3.30.70.590">
    <property type="entry name" value="Poly(A) polymerase predicted RNA binding domain"/>
    <property type="match status" value="1"/>
</dbReference>
<dbReference type="GO" id="GO:1990817">
    <property type="term" value="F:poly(A) RNA polymerase activity"/>
    <property type="evidence" value="ECO:0007669"/>
    <property type="project" value="UniProtKB-EC"/>
</dbReference>
<dbReference type="EC" id="2.7.7.19" evidence="4"/>
<evidence type="ECO:0000256" key="1">
    <source>
        <dbReference type="ARBA" id="ARBA00001936"/>
    </source>
</evidence>
<evidence type="ECO:0000259" key="15">
    <source>
        <dbReference type="Pfam" id="PF04926"/>
    </source>
</evidence>
<dbReference type="SUPFAM" id="SSF81301">
    <property type="entry name" value="Nucleotidyltransferase"/>
    <property type="match status" value="1"/>
</dbReference>
<dbReference type="InterPro" id="IPR007012">
    <property type="entry name" value="PolA_pol_cen_dom"/>
</dbReference>
<comment type="caution">
    <text evidence="18">The sequence shown here is derived from an EMBL/GenBank/DDBJ whole genome shotgun (WGS) entry which is preliminary data.</text>
</comment>
<evidence type="ECO:0000256" key="12">
    <source>
        <dbReference type="PIRSR" id="PIRSR018425-1"/>
    </source>
</evidence>
<comment type="subcellular location">
    <subcellularLocation>
        <location evidence="2">Nucleus</location>
    </subcellularLocation>
</comment>
<feature type="binding site" evidence="12">
    <location>
        <begin position="91"/>
        <end position="93"/>
    </location>
    <ligand>
        <name>ATP</name>
        <dbReference type="ChEBI" id="CHEBI:30616"/>
    </ligand>
</feature>
<evidence type="ECO:0000313" key="18">
    <source>
        <dbReference type="EMBL" id="KAH0445911.1"/>
    </source>
</evidence>
<feature type="domain" description="Poly(A) polymerase nucleotidyltransferase" evidence="17">
    <location>
        <begin position="12"/>
        <end position="192"/>
    </location>
</feature>
<sequence>MQQANGQQRFLGVTPPIATNGPTDREKEVTDSLLAELTKEGVFPSGDEAKAREVVLSKIDALVKEFVYRASLARGLSESIAATSGGKIFSFGSYRLGVHGPGSDIDTLCVVPKHVQREDFFTIFEELLKAREEAQDVAAVPEAFVPVITCKFMGVEIDFLFARLALPRIDDDLELHDSNLLKNLDERDVRSLEALVLPTRSSDWCQTSRRHCEPLLYHSLPVKWPQPILLKNIEEGPLQTRVWNPKLYPQDRLHRMPIITPAYPSMCSTHNVTQSTHTIMTKEFKRAAEVVDRIIVGTTGWSELFEKHDFFHSYKYYLLVVASSGSAELQLKWSGTVESKIRQLIMKLELVPTLMCGSPLHQGLRPRKPMPQ</sequence>
<keyword evidence="9 12" id="KW-0067">ATP-binding</keyword>
<evidence type="ECO:0000256" key="14">
    <source>
        <dbReference type="SAM" id="MobiDB-lite"/>
    </source>
</evidence>
<dbReference type="Proteomes" id="UP000775213">
    <property type="component" value="Unassembled WGS sequence"/>
</dbReference>
<dbReference type="Pfam" id="PF04928">
    <property type="entry name" value="PAP_central"/>
    <property type="match status" value="1"/>
</dbReference>
<comment type="similarity">
    <text evidence="3">Belongs to the poly(A) polymerase family.</text>
</comment>
<evidence type="ECO:0000259" key="16">
    <source>
        <dbReference type="Pfam" id="PF04928"/>
    </source>
</evidence>
<comment type="cofactor">
    <cofactor evidence="13">
        <name>Mg(2+)</name>
        <dbReference type="ChEBI" id="CHEBI:18420"/>
    </cofactor>
    <text evidence="13">Binds 2 magnesium ions. Also active with manganese.</text>
</comment>
<keyword evidence="5" id="KW-0507">mRNA processing</keyword>
<feature type="region of interest" description="Disordered" evidence="14">
    <location>
        <begin position="1"/>
        <end position="25"/>
    </location>
</feature>
<dbReference type="Pfam" id="PF04926">
    <property type="entry name" value="PAP_RNA-bind"/>
    <property type="match status" value="1"/>
</dbReference>
<dbReference type="InterPro" id="IPR043519">
    <property type="entry name" value="NT_sf"/>
</dbReference>
<keyword evidence="19" id="KW-1185">Reference proteome</keyword>
<feature type="binding site" evidence="13">
    <location>
        <position position="104"/>
    </location>
    <ligand>
        <name>Mg(2+)</name>
        <dbReference type="ChEBI" id="CHEBI:18420"/>
        <label>2</label>
        <note>catalytic</note>
    </ligand>
</feature>
<dbReference type="SUPFAM" id="SSF55003">
    <property type="entry name" value="PAP/Archaeal CCA-adding enzyme, C-terminal domain"/>
    <property type="match status" value="1"/>
</dbReference>
<evidence type="ECO:0000256" key="5">
    <source>
        <dbReference type="ARBA" id="ARBA00022664"/>
    </source>
</evidence>
<dbReference type="PANTHER" id="PTHR10682:SF10">
    <property type="entry name" value="POLYNUCLEOTIDE ADENYLYLTRANSFERASE"/>
    <property type="match status" value="1"/>
</dbReference>
<evidence type="ECO:0000256" key="6">
    <source>
        <dbReference type="ARBA" id="ARBA00022679"/>
    </source>
</evidence>
<dbReference type="Gene3D" id="3.30.460.10">
    <property type="entry name" value="Beta Polymerase, domain 2"/>
    <property type="match status" value="1"/>
</dbReference>
<gene>
    <name evidence="18" type="ORF">IEQ34_025255</name>
</gene>
<dbReference type="Gene3D" id="1.10.1410.10">
    <property type="match status" value="1"/>
</dbReference>
<keyword evidence="6" id="KW-0808">Transferase</keyword>
<dbReference type="InterPro" id="IPR011068">
    <property type="entry name" value="NuclTrfase_I-like_C"/>
</dbReference>
<dbReference type="CDD" id="cd05402">
    <property type="entry name" value="NT_PAP_TUTase"/>
    <property type="match status" value="1"/>
</dbReference>
<dbReference type="InterPro" id="IPR007010">
    <property type="entry name" value="PolA_pol_RNA-bd_dom"/>
</dbReference>
<protein>
    <recommendedName>
        <fullName evidence="4">polynucleotide adenylyltransferase</fullName>
        <ecNumber evidence="4">2.7.7.19</ecNumber>
    </recommendedName>
</protein>
<accession>A0AAV7FQE3</accession>
<dbReference type="GO" id="GO:0003723">
    <property type="term" value="F:RNA binding"/>
    <property type="evidence" value="ECO:0007669"/>
    <property type="project" value="InterPro"/>
</dbReference>
<evidence type="ECO:0000256" key="2">
    <source>
        <dbReference type="ARBA" id="ARBA00004123"/>
    </source>
</evidence>
<feature type="binding site" evidence="12">
    <location>
        <position position="158"/>
    </location>
    <ligand>
        <name>ATP</name>
        <dbReference type="ChEBI" id="CHEBI:30616"/>
    </ligand>
</feature>
<dbReference type="PANTHER" id="PTHR10682">
    <property type="entry name" value="POLY A POLYMERASE"/>
    <property type="match status" value="1"/>
</dbReference>